<feature type="region of interest" description="Disordered" evidence="1">
    <location>
        <begin position="1"/>
        <end position="42"/>
    </location>
</feature>
<evidence type="ECO:0000256" key="1">
    <source>
        <dbReference type="SAM" id="MobiDB-lite"/>
    </source>
</evidence>
<accession>A0AAD5MPD4</accession>
<feature type="compositionally biased region" description="Polar residues" evidence="1">
    <location>
        <begin position="28"/>
        <end position="42"/>
    </location>
</feature>
<organism evidence="2 3">
    <name type="scientific">Parelaphostrongylus tenuis</name>
    <name type="common">Meningeal worm</name>
    <dbReference type="NCBI Taxonomy" id="148309"/>
    <lineage>
        <taxon>Eukaryota</taxon>
        <taxon>Metazoa</taxon>
        <taxon>Ecdysozoa</taxon>
        <taxon>Nematoda</taxon>
        <taxon>Chromadorea</taxon>
        <taxon>Rhabditida</taxon>
        <taxon>Rhabditina</taxon>
        <taxon>Rhabditomorpha</taxon>
        <taxon>Strongyloidea</taxon>
        <taxon>Metastrongylidae</taxon>
        <taxon>Parelaphostrongylus</taxon>
    </lineage>
</organism>
<reference evidence="2" key="1">
    <citation type="submission" date="2021-06" db="EMBL/GenBank/DDBJ databases">
        <title>Parelaphostrongylus tenuis whole genome reference sequence.</title>
        <authorList>
            <person name="Garwood T.J."/>
            <person name="Larsen P.A."/>
            <person name="Fountain-Jones N.M."/>
            <person name="Garbe J.R."/>
            <person name="Macchietto M.G."/>
            <person name="Kania S.A."/>
            <person name="Gerhold R.W."/>
            <person name="Richards J.E."/>
            <person name="Wolf T.M."/>
        </authorList>
    </citation>
    <scope>NUCLEOTIDE SEQUENCE</scope>
    <source>
        <strain evidence="2">MNPRO001-30</strain>
        <tissue evidence="2">Meninges</tissue>
    </source>
</reference>
<name>A0AAD5MPD4_PARTN</name>
<dbReference type="Proteomes" id="UP001196413">
    <property type="component" value="Unassembled WGS sequence"/>
</dbReference>
<sequence>MKLDYGLNKKGGPPSQVKESLEKDSYDQHTNTTTAATDRNQTDNQMIVNSNVGMNWYIIAKMGNIQFLLSCVSE</sequence>
<protein>
    <submittedName>
        <fullName evidence="2">Uncharacterized protein</fullName>
    </submittedName>
</protein>
<evidence type="ECO:0000313" key="2">
    <source>
        <dbReference type="EMBL" id="KAJ1352357.1"/>
    </source>
</evidence>
<evidence type="ECO:0000313" key="3">
    <source>
        <dbReference type="Proteomes" id="UP001196413"/>
    </source>
</evidence>
<dbReference type="AlphaFoldDB" id="A0AAD5MPD4"/>
<gene>
    <name evidence="2" type="ORF">KIN20_008680</name>
</gene>
<proteinExistence type="predicted"/>
<keyword evidence="3" id="KW-1185">Reference proteome</keyword>
<comment type="caution">
    <text evidence="2">The sequence shown here is derived from an EMBL/GenBank/DDBJ whole genome shotgun (WGS) entry which is preliminary data.</text>
</comment>
<dbReference type="EMBL" id="JAHQIW010001369">
    <property type="protein sequence ID" value="KAJ1352357.1"/>
    <property type="molecule type" value="Genomic_DNA"/>
</dbReference>